<name>A0ABM7EF29_PSEPU</name>
<protein>
    <recommendedName>
        <fullName evidence="3">Secreted protein</fullName>
    </recommendedName>
</protein>
<organism evidence="1 2">
    <name type="scientific">Pseudomonas putida NBRC 14164</name>
    <dbReference type="NCBI Taxonomy" id="1211579"/>
    <lineage>
        <taxon>Bacteria</taxon>
        <taxon>Pseudomonadati</taxon>
        <taxon>Pseudomonadota</taxon>
        <taxon>Gammaproteobacteria</taxon>
        <taxon>Pseudomonadales</taxon>
        <taxon>Pseudomonadaceae</taxon>
        <taxon>Pseudomonas</taxon>
    </lineage>
</organism>
<evidence type="ECO:0000313" key="2">
    <source>
        <dbReference type="Proteomes" id="UP000016702"/>
    </source>
</evidence>
<evidence type="ECO:0008006" key="3">
    <source>
        <dbReference type="Google" id="ProtNLM"/>
    </source>
</evidence>
<keyword evidence="2" id="KW-1185">Reference proteome</keyword>
<dbReference type="Proteomes" id="UP000016702">
    <property type="component" value="Chromosome"/>
</dbReference>
<accession>A0ABM7EF29</accession>
<proteinExistence type="predicted"/>
<gene>
    <name evidence="1" type="ORF">PP4_25590</name>
</gene>
<dbReference type="EMBL" id="AP013070">
    <property type="protein sequence ID" value="BAN54412.1"/>
    <property type="molecule type" value="Genomic_DNA"/>
</dbReference>
<sequence length="75" mass="8439">MLARFRCSAALADNASWRAAAFCVMCSPQRKARVAAQSIRISSRRGLADESERRITADSSRPWVMLKKYDKEMTG</sequence>
<evidence type="ECO:0000313" key="1">
    <source>
        <dbReference type="EMBL" id="BAN54412.1"/>
    </source>
</evidence>
<reference evidence="1 2" key="1">
    <citation type="journal article" date="2014" name="Genome Announc.">
        <title>The Complete Genome Sequence of Pseudomonas putida NBRC 14164T Confirms High Intraspecies Variation.</title>
        <authorList>
            <person name="Ohji S."/>
            <person name="Yamazoe A."/>
            <person name="Hosoyama A."/>
            <person name="Tsuchikane K."/>
            <person name="Ezaki T."/>
            <person name="Fujita N."/>
        </authorList>
    </citation>
    <scope>NUCLEOTIDE SEQUENCE [LARGE SCALE GENOMIC DNA]</scope>
    <source>
        <strain evidence="1 2">NBRC 14164</strain>
    </source>
</reference>